<evidence type="ECO:0000313" key="7">
    <source>
        <dbReference type="Proteomes" id="UP000297014"/>
    </source>
</evidence>
<evidence type="ECO:0000259" key="3">
    <source>
        <dbReference type="Pfam" id="PF07969"/>
    </source>
</evidence>
<evidence type="ECO:0000256" key="2">
    <source>
        <dbReference type="ARBA" id="ARBA00022801"/>
    </source>
</evidence>
<reference evidence="5 7" key="2">
    <citation type="submission" date="2014-01" db="EMBL/GenBank/DDBJ databases">
        <title>Draft genome sequencing of Bacillus alcalophilus CGMCC 1.3604.</title>
        <authorList>
            <person name="Yang J."/>
            <person name="Diao L."/>
            <person name="Yang S."/>
        </authorList>
    </citation>
    <scope>NUCLEOTIDE SEQUENCE [LARGE SCALE GENOMIC DNA]</scope>
    <source>
        <strain evidence="5 7">CGMCC 1.3604</strain>
    </source>
</reference>
<dbReference type="InterPro" id="IPR013108">
    <property type="entry name" value="Amidohydro_3"/>
</dbReference>
<dbReference type="STRING" id="1218173.BALCAV_0219085"/>
<dbReference type="InterPro" id="IPR032466">
    <property type="entry name" value="Metal_Hydrolase"/>
</dbReference>
<gene>
    <name evidence="5" type="ORF">AJ85_12665</name>
    <name evidence="4" type="ORF">BALCAV_0219085</name>
</gene>
<dbReference type="CDD" id="cd01293">
    <property type="entry name" value="Bact_CD"/>
    <property type="match status" value="1"/>
</dbReference>
<dbReference type="Gene3D" id="3.20.20.140">
    <property type="entry name" value="Metal-dependent hydrolases"/>
    <property type="match status" value="1"/>
</dbReference>
<dbReference type="EMBL" id="JALP01000401">
    <property type="protein sequence ID" value="THG88289.1"/>
    <property type="molecule type" value="Genomic_DNA"/>
</dbReference>
<accession>A0A094WDZ7</accession>
<dbReference type="OrthoDB" id="9815027at2"/>
<dbReference type="SUPFAM" id="SSF51556">
    <property type="entry name" value="Metallo-dependent hydrolases"/>
    <property type="match status" value="1"/>
</dbReference>
<dbReference type="Pfam" id="PF07969">
    <property type="entry name" value="Amidohydro_3"/>
    <property type="match status" value="1"/>
</dbReference>
<name>A0A094WDZ7_ALKAL</name>
<feature type="domain" description="Amidohydrolase 3" evidence="3">
    <location>
        <begin position="42"/>
        <end position="378"/>
    </location>
</feature>
<dbReference type="EMBL" id="ALPT02000089">
    <property type="protein sequence ID" value="KGA95979.1"/>
    <property type="molecule type" value="Genomic_DNA"/>
</dbReference>
<dbReference type="Gene3D" id="2.30.40.10">
    <property type="entry name" value="Urease, subunit C, domain 1"/>
    <property type="match status" value="1"/>
</dbReference>
<evidence type="ECO:0000313" key="4">
    <source>
        <dbReference type="EMBL" id="KGA95979.1"/>
    </source>
</evidence>
<dbReference type="FunFam" id="3.20.20.140:FF:000019">
    <property type="entry name" value="Cytosine deaminase"/>
    <property type="match status" value="1"/>
</dbReference>
<dbReference type="GO" id="GO:0016814">
    <property type="term" value="F:hydrolase activity, acting on carbon-nitrogen (but not peptide) bonds, in cyclic amidines"/>
    <property type="evidence" value="ECO:0007669"/>
    <property type="project" value="UniProtKB-ARBA"/>
</dbReference>
<evidence type="ECO:0000313" key="6">
    <source>
        <dbReference type="Proteomes" id="UP000002754"/>
    </source>
</evidence>
<comment type="caution">
    <text evidence="4">The sequence shown here is derived from an EMBL/GenBank/DDBJ whole genome shotgun (WGS) entry which is preliminary data.</text>
</comment>
<dbReference type="InterPro" id="IPR011059">
    <property type="entry name" value="Metal-dep_hydrolase_composite"/>
</dbReference>
<keyword evidence="2 4" id="KW-0378">Hydrolase</keyword>
<evidence type="ECO:0000256" key="1">
    <source>
        <dbReference type="ARBA" id="ARBA00022723"/>
    </source>
</evidence>
<dbReference type="InterPro" id="IPR052349">
    <property type="entry name" value="Metallo-hydrolase_Enzymes"/>
</dbReference>
<sequence>MKTHWKQVKIGEHLYRLEMENGFFTAVERDDSSLGIGERGWNAKGLLYLPTLSDRHCHLDKHFIGETWRSRTAIDTLPNHLRREKELLASLQGDVLERARTLLNIMLRHGTTKIRTHVDIDPTLGLAHLEAILQVREEFKDSIEFEIVAFPQQGLIRSKSIDIMKEAMQMGADLVGAVDPGGLDHQIESCLAHVFELATQFNKGVDVHLHDPGHLGLYTIDRMMDKTEQARLQGRVAVSHAYCLGQVTESESRELAERLKEQRVAIISNVPIDRPMPNVPQLAALGVDVQIGTDNVLDSWSPFGDGDMLRRMNRLAERFQWIEDDQLLGTYRFATKQSLVPRVGAPADFMLVSAMNLEHAVASVPPREFVVVAGKLVYEKEQKVRAAYERNHQL</sequence>
<proteinExistence type="predicted"/>
<dbReference type="Proteomes" id="UP000002754">
    <property type="component" value="Unassembled WGS sequence"/>
</dbReference>
<reference evidence="4 6" key="1">
    <citation type="journal article" date="2014" name="Genome Announc.">
        <title>Draft Genome Sequence of Bacillus alcalophilus AV1934, a Classic Alkaliphile Isolated from Human Feces in 1934.</title>
        <authorList>
            <person name="Attie O."/>
            <person name="Jayaprakash A."/>
            <person name="Shah H."/>
            <person name="Paulsen I.T."/>
            <person name="Morino M."/>
            <person name="Takahashi Y."/>
            <person name="Narumi I."/>
            <person name="Sachidanandam R."/>
            <person name="Satoh K."/>
            <person name="Ito M."/>
            <person name="Krulwich T.A."/>
        </authorList>
    </citation>
    <scope>NUCLEOTIDE SEQUENCE [LARGE SCALE GENOMIC DNA]</scope>
    <source>
        <strain evidence="4 6">AV1934</strain>
    </source>
</reference>
<protein>
    <submittedName>
        <fullName evidence="4">Amidohydrolase</fullName>
    </submittedName>
    <submittedName>
        <fullName evidence="5">Deaminase</fullName>
    </submittedName>
</protein>
<dbReference type="GO" id="GO:0046872">
    <property type="term" value="F:metal ion binding"/>
    <property type="evidence" value="ECO:0007669"/>
    <property type="project" value="UniProtKB-KW"/>
</dbReference>
<dbReference type="Proteomes" id="UP000297014">
    <property type="component" value="Unassembled WGS sequence"/>
</dbReference>
<dbReference type="PANTHER" id="PTHR32027:SF9">
    <property type="entry name" value="BLL3847 PROTEIN"/>
    <property type="match status" value="1"/>
</dbReference>
<dbReference type="RefSeq" id="WP_003323428.1">
    <property type="nucleotide sequence ID" value="NZ_ALPT02000089.1"/>
</dbReference>
<evidence type="ECO:0000313" key="5">
    <source>
        <dbReference type="EMBL" id="THG88289.1"/>
    </source>
</evidence>
<dbReference type="PANTHER" id="PTHR32027">
    <property type="entry name" value="CYTOSINE DEAMINASE"/>
    <property type="match status" value="1"/>
</dbReference>
<keyword evidence="1" id="KW-0479">Metal-binding</keyword>
<dbReference type="eggNOG" id="COG0402">
    <property type="taxonomic scope" value="Bacteria"/>
</dbReference>
<dbReference type="GO" id="GO:0019239">
    <property type="term" value="F:deaminase activity"/>
    <property type="evidence" value="ECO:0007669"/>
    <property type="project" value="UniProtKB-ARBA"/>
</dbReference>
<organism evidence="4 6">
    <name type="scientific">Alkalihalobacillus alcalophilus ATCC 27647 = CGMCC 1.3604</name>
    <dbReference type="NCBI Taxonomy" id="1218173"/>
    <lineage>
        <taxon>Bacteria</taxon>
        <taxon>Bacillati</taxon>
        <taxon>Bacillota</taxon>
        <taxon>Bacilli</taxon>
        <taxon>Bacillales</taxon>
        <taxon>Bacillaceae</taxon>
        <taxon>Alkalihalobacillus</taxon>
    </lineage>
</organism>
<dbReference type="AlphaFoldDB" id="A0A094WDZ7"/>
<keyword evidence="6" id="KW-1185">Reference proteome</keyword>